<dbReference type="InterPro" id="IPR052513">
    <property type="entry name" value="Thioester_dehydratase-like"/>
</dbReference>
<evidence type="ECO:0000313" key="2">
    <source>
        <dbReference type="EMBL" id="MBB5792431.1"/>
    </source>
</evidence>
<comment type="caution">
    <text evidence="2">The sequence shown here is derived from an EMBL/GenBank/DDBJ whole genome shotgun (WGS) entry which is preliminary data.</text>
</comment>
<proteinExistence type="predicted"/>
<evidence type="ECO:0000259" key="1">
    <source>
        <dbReference type="Pfam" id="PF12172"/>
    </source>
</evidence>
<organism evidence="2 3">
    <name type="scientific">Streptomyces caelestis</name>
    <dbReference type="NCBI Taxonomy" id="36816"/>
    <lineage>
        <taxon>Bacteria</taxon>
        <taxon>Bacillati</taxon>
        <taxon>Actinomycetota</taxon>
        <taxon>Actinomycetes</taxon>
        <taxon>Kitasatosporales</taxon>
        <taxon>Streptomycetaceae</taxon>
        <taxon>Streptomyces</taxon>
    </lineage>
</organism>
<sequence length="166" mass="17932">MHGGTANRAHLCAGDRAHGIPAECRELTSVYHHSGSVAQQAAGSPTGLLDPKGPAAEAILFQRCTWCGTAMYHRVLCPVCRGSELRTERSEGVGTVRHSTVVHRNTPAARNVSLIEMAEGFVVRGRVMGPLIGIHSGDRVRLSTAKDPVRGEPVFQLIDEPYRAWT</sequence>
<gene>
    <name evidence="2" type="ORF">HDA41_000395</name>
</gene>
<dbReference type="Proteomes" id="UP000590647">
    <property type="component" value="Unassembled WGS sequence"/>
</dbReference>
<protein>
    <submittedName>
        <fullName evidence="2">Putative OB-fold protein</fullName>
    </submittedName>
</protein>
<dbReference type="EMBL" id="JACHNE010000001">
    <property type="protein sequence ID" value="MBB5792431.1"/>
    <property type="molecule type" value="Genomic_DNA"/>
</dbReference>
<dbReference type="AlphaFoldDB" id="A0A7W9LQJ2"/>
<feature type="domain" description="ChsH2 rubredoxin-like zinc ribbon" evidence="1">
    <location>
        <begin position="55"/>
        <end position="85"/>
    </location>
</feature>
<name>A0A7W9LQJ2_9ACTN</name>
<dbReference type="Pfam" id="PF12172">
    <property type="entry name" value="zf-ChsH2"/>
    <property type="match status" value="1"/>
</dbReference>
<dbReference type="InterPro" id="IPR012340">
    <property type="entry name" value="NA-bd_OB-fold"/>
</dbReference>
<dbReference type="PANTHER" id="PTHR34075">
    <property type="entry name" value="BLR3430 PROTEIN"/>
    <property type="match status" value="1"/>
</dbReference>
<dbReference type="InterPro" id="IPR022002">
    <property type="entry name" value="ChsH2_Znr"/>
</dbReference>
<dbReference type="PANTHER" id="PTHR34075:SF5">
    <property type="entry name" value="BLR3430 PROTEIN"/>
    <property type="match status" value="1"/>
</dbReference>
<accession>A0A7W9LQJ2</accession>
<reference evidence="2 3" key="1">
    <citation type="submission" date="2020-08" db="EMBL/GenBank/DDBJ databases">
        <title>Sequencing the genomes of 1000 actinobacteria strains.</title>
        <authorList>
            <person name="Klenk H.-P."/>
        </authorList>
    </citation>
    <scope>NUCLEOTIDE SEQUENCE [LARGE SCALE GENOMIC DNA]</scope>
    <source>
        <strain evidence="2 3">DSM 40084</strain>
    </source>
</reference>
<evidence type="ECO:0000313" key="3">
    <source>
        <dbReference type="Proteomes" id="UP000590647"/>
    </source>
</evidence>
<dbReference type="SUPFAM" id="SSF50249">
    <property type="entry name" value="Nucleic acid-binding proteins"/>
    <property type="match status" value="1"/>
</dbReference>
<keyword evidence="3" id="KW-1185">Reference proteome</keyword>